<feature type="transmembrane region" description="Helical" evidence="11">
    <location>
        <begin position="322"/>
        <end position="341"/>
    </location>
</feature>
<organism evidence="14">
    <name type="scientific">Phallusia mammillata</name>
    <dbReference type="NCBI Taxonomy" id="59560"/>
    <lineage>
        <taxon>Eukaryota</taxon>
        <taxon>Metazoa</taxon>
        <taxon>Chordata</taxon>
        <taxon>Tunicata</taxon>
        <taxon>Ascidiacea</taxon>
        <taxon>Phlebobranchia</taxon>
        <taxon>Ascidiidae</taxon>
        <taxon>Phallusia</taxon>
    </lineage>
</organism>
<keyword evidence="6 11" id="KW-0472">Membrane</keyword>
<feature type="transmembrane region" description="Helical" evidence="11">
    <location>
        <begin position="176"/>
        <end position="195"/>
    </location>
</feature>
<evidence type="ECO:0000256" key="9">
    <source>
        <dbReference type="RuleBase" id="RU000688"/>
    </source>
</evidence>
<evidence type="ECO:0000256" key="5">
    <source>
        <dbReference type="ARBA" id="ARBA00023040"/>
    </source>
</evidence>
<feature type="compositionally biased region" description="Polar residues" evidence="10">
    <location>
        <begin position="509"/>
        <end position="519"/>
    </location>
</feature>
<evidence type="ECO:0000256" key="1">
    <source>
        <dbReference type="ARBA" id="ARBA00004651"/>
    </source>
</evidence>
<evidence type="ECO:0000256" key="3">
    <source>
        <dbReference type="ARBA" id="ARBA00022692"/>
    </source>
</evidence>
<feature type="domain" description="G-protein coupled receptors family 1 profile" evidence="13">
    <location>
        <begin position="76"/>
        <end position="341"/>
    </location>
</feature>
<feature type="compositionally biased region" description="Basic and acidic residues" evidence="10">
    <location>
        <begin position="480"/>
        <end position="508"/>
    </location>
</feature>
<feature type="chain" id="PRO_5026064654" evidence="12">
    <location>
        <begin position="18"/>
        <end position="519"/>
    </location>
</feature>
<keyword evidence="5 9" id="KW-0297">G-protein coupled receptor</keyword>
<feature type="transmembrane region" description="Helical" evidence="11">
    <location>
        <begin position="286"/>
        <end position="310"/>
    </location>
</feature>
<dbReference type="PANTHER" id="PTHR24248:SF195">
    <property type="entry name" value="D(1) DOPAMINE RECEPTOR-LIKE"/>
    <property type="match status" value="1"/>
</dbReference>
<dbReference type="GO" id="GO:0043410">
    <property type="term" value="P:positive regulation of MAPK cascade"/>
    <property type="evidence" value="ECO:0007669"/>
    <property type="project" value="TreeGrafter"/>
</dbReference>
<dbReference type="SUPFAM" id="SSF81321">
    <property type="entry name" value="Family A G protein-coupled receptor-like"/>
    <property type="match status" value="1"/>
</dbReference>
<evidence type="ECO:0000256" key="2">
    <source>
        <dbReference type="ARBA" id="ARBA00022475"/>
    </source>
</evidence>
<evidence type="ECO:0000256" key="6">
    <source>
        <dbReference type="ARBA" id="ARBA00023136"/>
    </source>
</evidence>
<dbReference type="Gene3D" id="1.20.1070.10">
    <property type="entry name" value="Rhodopsin 7-helix transmembrane proteins"/>
    <property type="match status" value="1"/>
</dbReference>
<dbReference type="EMBL" id="LR790485">
    <property type="protein sequence ID" value="CAB3266347.1"/>
    <property type="molecule type" value="mRNA"/>
</dbReference>
<dbReference type="Pfam" id="PF00001">
    <property type="entry name" value="7tm_1"/>
    <property type="match status" value="1"/>
</dbReference>
<dbReference type="PANTHER" id="PTHR24248">
    <property type="entry name" value="ADRENERGIC RECEPTOR-RELATED G-PROTEIN COUPLED RECEPTOR"/>
    <property type="match status" value="1"/>
</dbReference>
<feature type="transmembrane region" description="Helical" evidence="11">
    <location>
        <begin position="232"/>
        <end position="253"/>
    </location>
</feature>
<accession>A0A6F9DSC1</accession>
<feature type="transmembrane region" description="Helical" evidence="11">
    <location>
        <begin position="134"/>
        <end position="155"/>
    </location>
</feature>
<dbReference type="InterPro" id="IPR017452">
    <property type="entry name" value="GPCR_Rhodpsn_7TM"/>
</dbReference>
<reference evidence="14" key="1">
    <citation type="submission" date="2020-04" db="EMBL/GenBank/DDBJ databases">
        <authorList>
            <person name="Neveu A P."/>
        </authorList>
    </citation>
    <scope>NUCLEOTIDE SEQUENCE</scope>
    <source>
        <tissue evidence="14">Whole embryo</tissue>
    </source>
</reference>
<evidence type="ECO:0000256" key="11">
    <source>
        <dbReference type="SAM" id="Phobius"/>
    </source>
</evidence>
<dbReference type="GO" id="GO:0071880">
    <property type="term" value="P:adenylate cyclase-activating adrenergic receptor signaling pathway"/>
    <property type="evidence" value="ECO:0007669"/>
    <property type="project" value="TreeGrafter"/>
</dbReference>
<dbReference type="AlphaFoldDB" id="A0A6F9DSC1"/>
<evidence type="ECO:0000259" key="13">
    <source>
        <dbReference type="PROSITE" id="PS50262"/>
    </source>
</evidence>
<evidence type="ECO:0000313" key="14">
    <source>
        <dbReference type="EMBL" id="CAB3266347.1"/>
    </source>
</evidence>
<gene>
    <name evidence="14" type="primary">Slc9a3r1-001</name>
</gene>
<keyword evidence="8 9" id="KW-0807">Transducer</keyword>
<keyword evidence="7 9" id="KW-0675">Receptor</keyword>
<sequence length="519" mass="57458">MEAVFCIVLGIAATAYAEGTTSFGSIANETAKAAVDICGDAIEESAQPVTDDGAMVVMNIVLSLIIGIVSFVTIVGNLMVFASVMIFRKLQTIPNMFILSLAVADLIMGGFVLPIGAHDVIGHRWLLGHFFCDIWTSVDVLSVTASIGTLCIISLDRYVAITMPFQYSLRMTRPRARCIIGAVWIISAATAFIPIHLGWWKSEKPCDVKCYEDPECCEFRTNPTYGVVSSCISFYIPLIVMVIAYSIVFKIAIQKRSKIRNREGVYRRASMPGTRSMLWGRGEYRAIFTMGIIMGTFVICWLPFFIINVLSVFCDDCVPKDVFLGFNWLGYVNSFFNPIIYSHSKEFRRAFKRILHCGLCRDGYRQTSRASLSVSYTPTASARSSVRESSIFQLTNLLFNGERRRASRMSTSSVKSRRSPVQNGRSPVCSSNNNNGGLRRPSYGYRYSGSDMPKCHFETGSGSSGNSYASESAFLPSVPERSDELKVPLSDHRSSDCDSGCEPEKTKQPSESSDQLIPT</sequence>
<name>A0A6F9DSC1_9ASCI</name>
<comment type="subcellular location">
    <subcellularLocation>
        <location evidence="1">Cell membrane</location>
        <topology evidence="1">Multi-pass membrane protein</topology>
    </subcellularLocation>
</comment>
<dbReference type="InterPro" id="IPR000276">
    <property type="entry name" value="GPCR_Rhodpsn"/>
</dbReference>
<feature type="compositionally biased region" description="Low complexity" evidence="10">
    <location>
        <begin position="460"/>
        <end position="472"/>
    </location>
</feature>
<dbReference type="SMART" id="SM01381">
    <property type="entry name" value="7TM_GPCR_Srsx"/>
    <property type="match status" value="1"/>
</dbReference>
<dbReference type="GO" id="GO:0004930">
    <property type="term" value="F:G protein-coupled receptor activity"/>
    <property type="evidence" value="ECO:0007669"/>
    <property type="project" value="UniProtKB-KW"/>
</dbReference>
<comment type="similarity">
    <text evidence="9">Belongs to the G-protein coupled receptor 1 family.</text>
</comment>
<feature type="transmembrane region" description="Helical" evidence="11">
    <location>
        <begin position="96"/>
        <end position="114"/>
    </location>
</feature>
<dbReference type="GO" id="GO:0005886">
    <property type="term" value="C:plasma membrane"/>
    <property type="evidence" value="ECO:0007669"/>
    <property type="project" value="UniProtKB-SubCell"/>
</dbReference>
<protein>
    <submittedName>
        <fullName evidence="14">Beta-2 adrenergic receptor-like</fullName>
    </submittedName>
</protein>
<feature type="signal peptide" evidence="12">
    <location>
        <begin position="1"/>
        <end position="17"/>
    </location>
</feature>
<evidence type="ECO:0000256" key="7">
    <source>
        <dbReference type="ARBA" id="ARBA00023170"/>
    </source>
</evidence>
<dbReference type="PROSITE" id="PS00237">
    <property type="entry name" value="G_PROTEIN_RECEP_F1_1"/>
    <property type="match status" value="1"/>
</dbReference>
<evidence type="ECO:0000256" key="12">
    <source>
        <dbReference type="SAM" id="SignalP"/>
    </source>
</evidence>
<keyword evidence="2" id="KW-1003">Cell membrane</keyword>
<keyword evidence="3 9" id="KW-0812">Transmembrane</keyword>
<proteinExistence type="evidence at transcript level"/>
<feature type="transmembrane region" description="Helical" evidence="11">
    <location>
        <begin position="60"/>
        <end position="84"/>
    </location>
</feature>
<dbReference type="PRINTS" id="PR00237">
    <property type="entry name" value="GPCRRHODOPSN"/>
</dbReference>
<keyword evidence="12" id="KW-0732">Signal</keyword>
<dbReference type="PROSITE" id="PS50262">
    <property type="entry name" value="G_PROTEIN_RECEP_F1_2"/>
    <property type="match status" value="1"/>
</dbReference>
<feature type="region of interest" description="Disordered" evidence="10">
    <location>
        <begin position="405"/>
        <end position="519"/>
    </location>
</feature>
<keyword evidence="4 11" id="KW-1133">Transmembrane helix</keyword>
<feature type="compositionally biased region" description="Polar residues" evidence="10">
    <location>
        <begin position="408"/>
        <end position="436"/>
    </location>
</feature>
<evidence type="ECO:0000256" key="4">
    <source>
        <dbReference type="ARBA" id="ARBA00022989"/>
    </source>
</evidence>
<evidence type="ECO:0000256" key="8">
    <source>
        <dbReference type="ARBA" id="ARBA00023224"/>
    </source>
</evidence>
<evidence type="ECO:0000256" key="10">
    <source>
        <dbReference type="SAM" id="MobiDB-lite"/>
    </source>
</evidence>